<sequence>MPETITGMELLDNLHLSDVPMVFAIDEYSEVQDIVTLPVTRLPPEEKDKAEDRPAA</sequence>
<evidence type="ECO:0000313" key="2">
    <source>
        <dbReference type="Proteomes" id="UP000199002"/>
    </source>
</evidence>
<proteinExistence type="predicted"/>
<gene>
    <name evidence="1" type="ORF">SAMN05421875_11167</name>
</gene>
<evidence type="ECO:0000313" key="1">
    <source>
        <dbReference type="EMBL" id="SEA38909.1"/>
    </source>
</evidence>
<protein>
    <submittedName>
        <fullName evidence="1">Uncharacterized protein</fullName>
    </submittedName>
</protein>
<name>A0A1H4ASN8_9BURK</name>
<organism evidence="1 2">
    <name type="scientific">Acidovorax soli</name>
    <dbReference type="NCBI Taxonomy" id="592050"/>
    <lineage>
        <taxon>Bacteria</taxon>
        <taxon>Pseudomonadati</taxon>
        <taxon>Pseudomonadota</taxon>
        <taxon>Betaproteobacteria</taxon>
        <taxon>Burkholderiales</taxon>
        <taxon>Comamonadaceae</taxon>
        <taxon>Acidovorax</taxon>
    </lineage>
</organism>
<accession>A0A1H4ASN8</accession>
<dbReference type="EMBL" id="FNQJ01000011">
    <property type="protein sequence ID" value="SEA38909.1"/>
    <property type="molecule type" value="Genomic_DNA"/>
</dbReference>
<keyword evidence="2" id="KW-1185">Reference proteome</keyword>
<dbReference type="AlphaFoldDB" id="A0A1H4ASN8"/>
<reference evidence="2" key="1">
    <citation type="submission" date="2016-10" db="EMBL/GenBank/DDBJ databases">
        <authorList>
            <person name="Varghese N."/>
            <person name="Submissions S."/>
        </authorList>
    </citation>
    <scope>NUCLEOTIDE SEQUENCE [LARGE SCALE GENOMIC DNA]</scope>
    <source>
        <strain evidence="2">DSM 25157</strain>
    </source>
</reference>
<dbReference type="Proteomes" id="UP000199002">
    <property type="component" value="Unassembled WGS sequence"/>
</dbReference>